<keyword evidence="1" id="KW-0175">Coiled coil</keyword>
<accession>A0A517ZYL7</accession>
<gene>
    <name evidence="4" type="ORF">Mal52_60730</name>
</gene>
<evidence type="ECO:0000256" key="2">
    <source>
        <dbReference type="SAM" id="MobiDB-lite"/>
    </source>
</evidence>
<feature type="coiled-coil region" evidence="1">
    <location>
        <begin position="816"/>
        <end position="843"/>
    </location>
</feature>
<dbReference type="RefSeq" id="WP_145380345.1">
    <property type="nucleotide sequence ID" value="NZ_CP036276.1"/>
</dbReference>
<reference evidence="4 5" key="1">
    <citation type="submission" date="2019-02" db="EMBL/GenBank/DDBJ databases">
        <title>Deep-cultivation of Planctomycetes and their phenomic and genomic characterization uncovers novel biology.</title>
        <authorList>
            <person name="Wiegand S."/>
            <person name="Jogler M."/>
            <person name="Boedeker C."/>
            <person name="Pinto D."/>
            <person name="Vollmers J."/>
            <person name="Rivas-Marin E."/>
            <person name="Kohn T."/>
            <person name="Peeters S.H."/>
            <person name="Heuer A."/>
            <person name="Rast P."/>
            <person name="Oberbeckmann S."/>
            <person name="Bunk B."/>
            <person name="Jeske O."/>
            <person name="Meyerdierks A."/>
            <person name="Storesund J.E."/>
            <person name="Kallscheuer N."/>
            <person name="Luecker S."/>
            <person name="Lage O.M."/>
            <person name="Pohl T."/>
            <person name="Merkel B.J."/>
            <person name="Hornburger P."/>
            <person name="Mueller R.-W."/>
            <person name="Bruemmer F."/>
            <person name="Labrenz M."/>
            <person name="Spormann A.M."/>
            <person name="Op den Camp H."/>
            <person name="Overmann J."/>
            <person name="Amann R."/>
            <person name="Jetten M.S.M."/>
            <person name="Mascher T."/>
            <person name="Medema M.H."/>
            <person name="Devos D.P."/>
            <person name="Kaster A.-K."/>
            <person name="Ovreas L."/>
            <person name="Rohde M."/>
            <person name="Galperin M.Y."/>
            <person name="Jogler C."/>
        </authorList>
    </citation>
    <scope>NUCLEOTIDE SEQUENCE [LARGE SCALE GENOMIC DNA]</scope>
    <source>
        <strain evidence="4 5">Mal52</strain>
    </source>
</reference>
<feature type="transmembrane region" description="Helical" evidence="3">
    <location>
        <begin position="398"/>
        <end position="416"/>
    </location>
</feature>
<keyword evidence="3" id="KW-0812">Transmembrane</keyword>
<feature type="transmembrane region" description="Helical" evidence="3">
    <location>
        <begin position="83"/>
        <end position="102"/>
    </location>
</feature>
<proteinExistence type="predicted"/>
<dbReference type="SUPFAM" id="SSF48452">
    <property type="entry name" value="TPR-like"/>
    <property type="match status" value="1"/>
</dbReference>
<dbReference type="KEGG" id="sdyn:Mal52_60730"/>
<evidence type="ECO:0000313" key="4">
    <source>
        <dbReference type="EMBL" id="QDU47538.1"/>
    </source>
</evidence>
<feature type="compositionally biased region" description="Acidic residues" evidence="2">
    <location>
        <begin position="51"/>
        <end position="64"/>
    </location>
</feature>
<protein>
    <recommendedName>
        <fullName evidence="6">Tetratricopeptide repeat protein</fullName>
    </recommendedName>
</protein>
<organism evidence="4 5">
    <name type="scientific">Symmachiella dynata</name>
    <dbReference type="NCBI Taxonomy" id="2527995"/>
    <lineage>
        <taxon>Bacteria</taxon>
        <taxon>Pseudomonadati</taxon>
        <taxon>Planctomycetota</taxon>
        <taxon>Planctomycetia</taxon>
        <taxon>Planctomycetales</taxon>
        <taxon>Planctomycetaceae</taxon>
        <taxon>Symmachiella</taxon>
    </lineage>
</organism>
<keyword evidence="5" id="KW-1185">Reference proteome</keyword>
<dbReference type="InterPro" id="IPR011990">
    <property type="entry name" value="TPR-like_helical_dom_sf"/>
</dbReference>
<evidence type="ECO:0008006" key="6">
    <source>
        <dbReference type="Google" id="ProtNLM"/>
    </source>
</evidence>
<feature type="region of interest" description="Disordered" evidence="2">
    <location>
        <begin position="1"/>
        <end position="67"/>
    </location>
</feature>
<feature type="compositionally biased region" description="Low complexity" evidence="2">
    <location>
        <begin position="24"/>
        <end position="50"/>
    </location>
</feature>
<name>A0A517ZYL7_9PLAN</name>
<feature type="transmembrane region" description="Helical" evidence="3">
    <location>
        <begin position="285"/>
        <end position="303"/>
    </location>
</feature>
<feature type="transmembrane region" description="Helical" evidence="3">
    <location>
        <begin position="147"/>
        <end position="177"/>
    </location>
</feature>
<dbReference type="Proteomes" id="UP000319383">
    <property type="component" value="Chromosome"/>
</dbReference>
<feature type="transmembrane region" description="Helical" evidence="3">
    <location>
        <begin position="348"/>
        <end position="368"/>
    </location>
</feature>
<sequence>MSPPNEPLNNASDDTDSENPQEASLDSSDPVPTDPVPSDQEPTDQNSDYQDSGDQDSGDPEGMPEYEPLTPELVQDEAARGDFMLRWAVVLLAFLMGCTFIAESPTLVHVKTGEYLATHGIWPPANDVFSYTVSDRPWINLSWLFDLVLAGVYAVGGAIGLTLFKALLAAVTFWFVVNLGLGKTSTWGVSICAAVALLACHNSLTAQPMLITLLGLASMFWVISSWKSGASPRRIYALIPLFFLWANFDPRMFLGLTALVLYGLGDFMGVLWGRPSLTDAQRKPFQLAVAGSLFAVLLNPFGWHTYLRPLELYGKEYPAFREFLSGSTPNASTVRFYTLLDEGVWNNLGHSGIAAVALGIAAILVMYLNFRRLEVGHVLIFFAFAAFAVASVEQLPAAALVFAILLAINGQSWYQANFSQSYSVKPGELIFSRGGRAVTVLAFAALAFMAGTGWLRPPGGGTTGLGFDESFKQSLNSLAEQCKETYSDRVFNANARQGDMLIWSGQKPFTDMRLRLYLGEGDQDLLTLHKRTGNSLRIQHLAVSPEQAKTLDVTPTDWKPIFDKYEITHAMPRLTMAPFPDYPMLRAFMFSTRDWQLTSLSGSAAVVHRVDPQDPELMNFIKDHGYDFVSRAFREDTDTVESRSAWPALPNVYEQKVWKTKLHIPEQIQLARHLNVILQDVSAIAAQMPLADQAVYPAIAWLAVRQALQGLDVDPSSADGYVELGNAYRFLASWNQGNILGVQQWHGQGMRFFQALMAYNMALAADPTNATAHSRLFEFYNSPGFARVDLALRELEALDKILSEKPTKTEAETQQLKQIDELRTQMTQHIQQLETALKQATDAKADPLRLAKIAAQNFRCPAAALQQLEKAPEFVASHPEAKMYFLTLLLEVGRIEDAYETAIELEYQLNSSPNQIPGWRSLVAAAYLANAEYDKANELWTAESQQIDSNGFRGVLGSLPPRLIPQAQVPWPMSLLSSSYQYLFTQMPQLDAYNLNKAFALLESGQCEAAGEQFQEALDESPDMSSRQLVAFYLAQITRQFIDPVRPINRVPVIFADEKAPKAPEAADK</sequence>
<feature type="transmembrane region" description="Helical" evidence="3">
    <location>
        <begin position="254"/>
        <end position="273"/>
    </location>
</feature>
<evidence type="ECO:0000313" key="5">
    <source>
        <dbReference type="Proteomes" id="UP000319383"/>
    </source>
</evidence>
<dbReference type="Gene3D" id="1.25.40.10">
    <property type="entry name" value="Tetratricopeptide repeat domain"/>
    <property type="match status" value="1"/>
</dbReference>
<dbReference type="EMBL" id="CP036276">
    <property type="protein sequence ID" value="QDU47538.1"/>
    <property type="molecule type" value="Genomic_DNA"/>
</dbReference>
<evidence type="ECO:0000256" key="1">
    <source>
        <dbReference type="SAM" id="Coils"/>
    </source>
</evidence>
<feature type="transmembrane region" description="Helical" evidence="3">
    <location>
        <begin position="437"/>
        <end position="455"/>
    </location>
</feature>
<feature type="transmembrane region" description="Helical" evidence="3">
    <location>
        <begin position="375"/>
        <end position="392"/>
    </location>
</feature>
<feature type="transmembrane region" description="Helical" evidence="3">
    <location>
        <begin position="184"/>
        <end position="204"/>
    </location>
</feature>
<keyword evidence="3" id="KW-0472">Membrane</keyword>
<keyword evidence="3" id="KW-1133">Transmembrane helix</keyword>
<dbReference type="AlphaFoldDB" id="A0A517ZYL7"/>
<evidence type="ECO:0000256" key="3">
    <source>
        <dbReference type="SAM" id="Phobius"/>
    </source>
</evidence>